<dbReference type="InterPro" id="IPR017853">
    <property type="entry name" value="GH"/>
</dbReference>
<dbReference type="PANTHER" id="PTHR34983">
    <property type="entry name" value="ARABINOGALACTAN ENDO-BETA-1,4-GALACTANASE A"/>
    <property type="match status" value="1"/>
</dbReference>
<dbReference type="GO" id="GO:0045490">
    <property type="term" value="P:pectin catabolic process"/>
    <property type="evidence" value="ECO:0007669"/>
    <property type="project" value="TreeGrafter"/>
</dbReference>
<name>A0A1G1SR11_9BACT</name>
<keyword evidence="8" id="KW-1185">Reference proteome</keyword>
<evidence type="ECO:0000256" key="1">
    <source>
        <dbReference type="ARBA" id="ARBA00001695"/>
    </source>
</evidence>
<dbReference type="OrthoDB" id="9768786at2"/>
<protein>
    <recommendedName>
        <fullName evidence="3 6">Arabinogalactan endo-beta-1,4-galactanase</fullName>
        <ecNumber evidence="3 6">3.2.1.89</ecNumber>
    </recommendedName>
</protein>
<reference evidence="7 8" key="1">
    <citation type="submission" date="2016-08" db="EMBL/GenBank/DDBJ databases">
        <title>Hymenobacter coccineus sp. nov., Hymenobacter lapidarius sp. nov. and Hymenobacter glacialis sp. nov., isolated from Antarctic soil.</title>
        <authorList>
            <person name="Sedlacek I."/>
            <person name="Kralova S."/>
            <person name="Kyrova K."/>
            <person name="Maslanova I."/>
            <person name="Stankova E."/>
            <person name="Vrbovska V."/>
            <person name="Nemec M."/>
            <person name="Bartak M."/>
            <person name="Svec P."/>
            <person name="Busse H.-J."/>
            <person name="Pantucek R."/>
        </authorList>
    </citation>
    <scope>NUCLEOTIDE SEQUENCE [LARGE SCALE GENOMIC DNA]</scope>
    <source>
        <strain evidence="7 8">CCM 8649</strain>
    </source>
</reference>
<comment type="catalytic activity">
    <reaction evidence="1 6">
        <text>The enzyme specifically hydrolyzes (1-&gt;4)-beta-D-galactosidic linkages in type I arabinogalactans.</text>
        <dbReference type="EC" id="3.2.1.89"/>
    </reaction>
</comment>
<evidence type="ECO:0000256" key="2">
    <source>
        <dbReference type="ARBA" id="ARBA00010687"/>
    </source>
</evidence>
<gene>
    <name evidence="7" type="ORF">BEN49_16275</name>
</gene>
<dbReference type="GO" id="GO:0015926">
    <property type="term" value="F:glucosidase activity"/>
    <property type="evidence" value="ECO:0007669"/>
    <property type="project" value="InterPro"/>
</dbReference>
<dbReference type="Proteomes" id="UP000177506">
    <property type="component" value="Unassembled WGS sequence"/>
</dbReference>
<sequence length="345" mass="37832">MRSFSLNLLHRPLALAVLLLLGGGAVGASGPRPPRLGKVLGADISFLPQLEARGVKFADKTGPKDAIQILKEHGFNYIRLRIFNNPAADSGYSPGKGFCDLPHTLAMAKRVRAAGLKLLLDFHYSDTWADPQKQFKPLAWKGLSGPALEAAVYDYTKEVLGALAAQGTPPDMVQVGNEINHGLLWPDGDVQHADSLTRFDTLAGLVKAGIRAVREADPGALVMLHIALGGQNRHSTLWLDRMAARGVAFDVIGESYYPKWHGTIPDLKANLTDLAKRYPQDIVVVEYSERKREVNDVAFALPGGKGKGTFIWEPLNTWEAVFDKQGQANDMLLIYDEISQKYRVK</sequence>
<keyword evidence="5 6" id="KW-0326">Glycosidase</keyword>
<evidence type="ECO:0000256" key="5">
    <source>
        <dbReference type="ARBA" id="ARBA00023295"/>
    </source>
</evidence>
<dbReference type="PANTHER" id="PTHR34983:SF1">
    <property type="entry name" value="ARABINOGALACTAN ENDO-BETA-1,4-GALACTANASE A"/>
    <property type="match status" value="1"/>
</dbReference>
<evidence type="ECO:0000313" key="7">
    <source>
        <dbReference type="EMBL" id="OGX81050.1"/>
    </source>
</evidence>
<organism evidence="7 8">
    <name type="scientific">Hymenobacter coccineus</name>
    <dbReference type="NCBI Taxonomy" id="1908235"/>
    <lineage>
        <taxon>Bacteria</taxon>
        <taxon>Pseudomonadati</taxon>
        <taxon>Bacteroidota</taxon>
        <taxon>Cytophagia</taxon>
        <taxon>Cytophagales</taxon>
        <taxon>Hymenobacteraceae</taxon>
        <taxon>Hymenobacter</taxon>
    </lineage>
</organism>
<dbReference type="Pfam" id="PF07745">
    <property type="entry name" value="Glyco_hydro_53"/>
    <property type="match status" value="1"/>
</dbReference>
<keyword evidence="4 6" id="KW-0378">Hydrolase</keyword>
<evidence type="ECO:0000256" key="3">
    <source>
        <dbReference type="ARBA" id="ARBA00012556"/>
    </source>
</evidence>
<dbReference type="RefSeq" id="WP_070747732.1">
    <property type="nucleotide sequence ID" value="NZ_MDZA01000458.1"/>
</dbReference>
<dbReference type="EC" id="3.2.1.89" evidence="3 6"/>
<comment type="caution">
    <text evidence="7">The sequence shown here is derived from an EMBL/GenBank/DDBJ whole genome shotgun (WGS) entry which is preliminary data.</text>
</comment>
<dbReference type="GO" id="GO:0031218">
    <property type="term" value="F:arabinogalactan endo-1,4-beta-galactosidase activity"/>
    <property type="evidence" value="ECO:0007669"/>
    <property type="project" value="UniProtKB-EC"/>
</dbReference>
<proteinExistence type="inferred from homology"/>
<evidence type="ECO:0000256" key="4">
    <source>
        <dbReference type="ARBA" id="ARBA00022801"/>
    </source>
</evidence>
<dbReference type="InterPro" id="IPR011683">
    <property type="entry name" value="Glyco_hydro_53"/>
</dbReference>
<dbReference type="EMBL" id="MDZA01000458">
    <property type="protein sequence ID" value="OGX81050.1"/>
    <property type="molecule type" value="Genomic_DNA"/>
</dbReference>
<dbReference type="Gene3D" id="3.20.20.80">
    <property type="entry name" value="Glycosidases"/>
    <property type="match status" value="1"/>
</dbReference>
<accession>A0A1G1SR11</accession>
<evidence type="ECO:0000256" key="6">
    <source>
        <dbReference type="RuleBase" id="RU361192"/>
    </source>
</evidence>
<comment type="similarity">
    <text evidence="2 6">Belongs to the glycosyl hydrolase 53 family.</text>
</comment>
<dbReference type="AlphaFoldDB" id="A0A1G1SR11"/>
<evidence type="ECO:0000313" key="8">
    <source>
        <dbReference type="Proteomes" id="UP000177506"/>
    </source>
</evidence>
<dbReference type="SUPFAM" id="SSF51445">
    <property type="entry name" value="(Trans)glycosidases"/>
    <property type="match status" value="1"/>
</dbReference>